<evidence type="ECO:0000256" key="1">
    <source>
        <dbReference type="SAM" id="Phobius"/>
    </source>
</evidence>
<feature type="transmembrane region" description="Helical" evidence="1">
    <location>
        <begin position="1490"/>
        <end position="1512"/>
    </location>
</feature>
<dbReference type="Pfam" id="PF25474">
    <property type="entry name" value="TPR_TmcB"/>
    <property type="match status" value="1"/>
</dbReference>
<reference evidence="3" key="1">
    <citation type="submission" date="2021-01" db="EMBL/GenBank/DDBJ databases">
        <authorList>
            <consortium name="Genoscope - CEA"/>
            <person name="William W."/>
        </authorList>
    </citation>
    <scope>NUCLEOTIDE SEQUENCE</scope>
</reference>
<evidence type="ECO:0000313" key="3">
    <source>
        <dbReference type="EMBL" id="CAD8102182.1"/>
    </source>
</evidence>
<feature type="transmembrane region" description="Helical" evidence="1">
    <location>
        <begin position="276"/>
        <end position="294"/>
    </location>
</feature>
<feature type="transmembrane region" description="Helical" evidence="1">
    <location>
        <begin position="43"/>
        <end position="62"/>
    </location>
</feature>
<sequence length="1553" mass="181753">METKSEYGLSKEGQSSLGKVVVEIKNVLFSVTRQMLIDDDPSLLLTIASLLIQLFQMTHIYFNRNLYKAWKHDEIAEQVSQITGYVLLSPQYDKMSYSAMVILTYLFVGIIALEILLYLVLSNRTEKLSKTLPMTMLKSIINLMLSILYMPIIDLFISVWTCQDSYHYSFTNYECWAGSHTVHSIVAIIFLIIFYSLSAVHSFLYYEARFIYTNSLSKQSGFDDFILKTYILIQVLNYSFIESQYVQVILIAFGNITLYIYNYHYNTHNNLIIYKLWQMIIAINNWTCIMLAFSKILEDVIFRGTIYAWLLGIPLLIIIVIQNPEERIDLLLLDNMKGTISQILLQQHHLLRLHSWNSQLFNIILDGYLKTHIQTCIRPDCGKELVKIIQQNYLDASKRFPYDYQLKIRYGFFLLHIGQRQYALQEFNQAQNLNPTMDYEFVLFRYKKIIEDEMNDQNVEQIDTHNEAMYLNIIKNFQSKIERVTLINMDFWSQLQEDYPDLGKLNQIGLNIHNLMNEIEMIWNRLQKTKQNTQKSLKMYSKFMIDVVQDQEYGELLYEKSRVMDASYVRKGIQMASKEEISMESLPTMIISLASDKFGQIINLNTACHVFGYMKNELINRKLNVLIPNIFQKAHDQLMKLGFDQKLSKERSIYVKNKQNYLIPCIIEMKSLTSLDQSVMIIAQFKLFKPYKQTCYILFDSDDIIDSISFNCISLLGLDLRLIQNKKLLVSEIFPQLQDKSEFLIKGGGLIQYKIPEDIVSGQIQSNEYIDEKTKFSQEFICTLNSVTLNNQQLGYMMKLEQKESENHLMPLKKQKSSFQFKYNVAKKIYLGEFSTDQVSAIHELSSLHDQTVDVSAMSVKNQSITQVKSSEDQKFDYGEGIKTLQLFQNRIQEIDKEEIMEEFDEEHQQSVFQNNIEQQQENESSINNNIFKSRASLQEQIKNQGRISIIQKMIWFTNILYLIMTALAFFEFFYLNQQYNEIEENINLIGKENQMHAGLQTILTNIQNLKMLNLGVWQNINKSTYETSQKEALIKQLNNVQDLNKQVLMSDLKLTDIYQELKIQDAIKIYFSTSSSQQYDFMEATQQIISKGIEISNLPLQDISENQTSVFFVEYNLLNEYWIALSEVSNQFVLALDDRTTRQEKVEVIIITLSAVMLFMSLIIYSIAIILLAQMRLSILQLFLDIPEKTVKYFYSKCENYISNLQVGDEDENVSFQEDLEEQAELNKTLKSRKKKKKFINSNQNHKDHILLFVFSVMILQGYFIFAYFVTQNELNNLNQQIPEFNITTKCESFYRFCDNSERQLFYNQEIKLLNQQPYDVIKQNVKDMYAYDTSMQQQHALNIDVQNSDYRSVYDHIMMSDPCDVLPSYGSPDQNTCKEFARGALAQGNSIGVARYIENLRYIITIYDKFYGLGSKPNFTTVARGDAVASQIVDDPEKNNILNLNNFNQTKEARTYQSNYLTPSFQYLTDHMIDGFSQDLRDHVAQKLAVFIIFNVVLFILQFLIMYPFLLKLNKQISNTRLLLTMIPLRLILKIYSIRNFIKNNLSDIQY</sequence>
<feature type="domain" description="TmcB/TmcC TPR repeats" evidence="2">
    <location>
        <begin position="472"/>
        <end position="564"/>
    </location>
</feature>
<dbReference type="InterPro" id="IPR057352">
    <property type="entry name" value="TPR_TmcB/C"/>
</dbReference>
<keyword evidence="1" id="KW-0812">Transmembrane</keyword>
<dbReference type="OrthoDB" id="312575at2759"/>
<dbReference type="PANTHER" id="PTHR31600:SF2">
    <property type="entry name" value="GAMETE ENRICHED GENE 10 PROTEIN-RELATED"/>
    <property type="match status" value="1"/>
</dbReference>
<keyword evidence="4" id="KW-1185">Reference proteome</keyword>
<organism evidence="3 4">
    <name type="scientific">Paramecium sonneborni</name>
    <dbReference type="NCBI Taxonomy" id="65129"/>
    <lineage>
        <taxon>Eukaryota</taxon>
        <taxon>Sar</taxon>
        <taxon>Alveolata</taxon>
        <taxon>Ciliophora</taxon>
        <taxon>Intramacronucleata</taxon>
        <taxon>Oligohymenophorea</taxon>
        <taxon>Peniculida</taxon>
        <taxon>Parameciidae</taxon>
        <taxon>Paramecium</taxon>
    </lineage>
</organism>
<gene>
    <name evidence="3" type="ORF">PSON_ATCC_30995.1.T0770125</name>
</gene>
<feature type="transmembrane region" description="Helical" evidence="1">
    <location>
        <begin position="1251"/>
        <end position="1271"/>
    </location>
</feature>
<name>A0A8S1PFX7_9CILI</name>
<evidence type="ECO:0000259" key="2">
    <source>
        <dbReference type="Pfam" id="PF25474"/>
    </source>
</evidence>
<feature type="transmembrane region" description="Helical" evidence="1">
    <location>
        <begin position="1149"/>
        <end position="1174"/>
    </location>
</feature>
<feature type="transmembrane region" description="Helical" evidence="1">
    <location>
        <begin position="1524"/>
        <end position="1544"/>
    </location>
</feature>
<proteinExistence type="predicted"/>
<feature type="transmembrane region" description="Helical" evidence="1">
    <location>
        <begin position="954"/>
        <end position="976"/>
    </location>
</feature>
<feature type="transmembrane region" description="Helical" evidence="1">
    <location>
        <begin position="247"/>
        <end position="264"/>
    </location>
</feature>
<dbReference type="PANTHER" id="PTHR31600">
    <property type="entry name" value="TINY MACROCYSTS PROTEIN B-RELATED"/>
    <property type="match status" value="1"/>
</dbReference>
<feature type="transmembrane region" description="Helical" evidence="1">
    <location>
        <begin position="181"/>
        <end position="204"/>
    </location>
</feature>
<dbReference type="EMBL" id="CAJJDN010000077">
    <property type="protein sequence ID" value="CAD8102182.1"/>
    <property type="molecule type" value="Genomic_DNA"/>
</dbReference>
<protein>
    <recommendedName>
        <fullName evidence="2">TmcB/TmcC TPR repeats domain-containing protein</fullName>
    </recommendedName>
</protein>
<dbReference type="InterPro" id="IPR052994">
    <property type="entry name" value="Tiny_macrocysts_regulators"/>
</dbReference>
<accession>A0A8S1PFX7</accession>
<dbReference type="Proteomes" id="UP000692954">
    <property type="component" value="Unassembled WGS sequence"/>
</dbReference>
<comment type="caution">
    <text evidence="3">The sequence shown here is derived from an EMBL/GenBank/DDBJ whole genome shotgun (WGS) entry which is preliminary data.</text>
</comment>
<feature type="transmembrane region" description="Helical" evidence="1">
    <location>
        <begin position="300"/>
        <end position="321"/>
    </location>
</feature>
<evidence type="ECO:0000313" key="4">
    <source>
        <dbReference type="Proteomes" id="UP000692954"/>
    </source>
</evidence>
<keyword evidence="1" id="KW-1133">Transmembrane helix</keyword>
<feature type="transmembrane region" description="Helical" evidence="1">
    <location>
        <begin position="97"/>
        <end position="120"/>
    </location>
</feature>
<feature type="transmembrane region" description="Helical" evidence="1">
    <location>
        <begin position="140"/>
        <end position="161"/>
    </location>
</feature>
<keyword evidence="1" id="KW-0472">Membrane</keyword>